<evidence type="ECO:0000313" key="1">
    <source>
        <dbReference type="EMBL" id="AXN37694.1"/>
    </source>
</evidence>
<protein>
    <recommendedName>
        <fullName evidence="5">Post-transcriptional regulator</fullName>
    </recommendedName>
</protein>
<dbReference type="EMBL" id="NUEQ01000114">
    <property type="protein sequence ID" value="PEJ25883.1"/>
    <property type="molecule type" value="Genomic_DNA"/>
</dbReference>
<reference evidence="2 3" key="1">
    <citation type="submission" date="2017-09" db="EMBL/GenBank/DDBJ databases">
        <title>Large-scale bioinformatics analysis of Bacillus genomes uncovers conserved roles of natural products in bacterial physiology.</title>
        <authorList>
            <consortium name="Agbiome Team Llc"/>
            <person name="Bleich R.M."/>
            <person name="Kirk G.J."/>
            <person name="Santa Maria K.C."/>
            <person name="Allen S.E."/>
            <person name="Farag S."/>
            <person name="Shank E.A."/>
            <person name="Bowers A."/>
        </authorList>
    </citation>
    <scope>NUCLEOTIDE SEQUENCE [LARGE SCALE GENOMIC DNA]</scope>
    <source>
        <strain evidence="2 3">AFS003229</strain>
    </source>
</reference>
<evidence type="ECO:0000313" key="4">
    <source>
        <dbReference type="Proteomes" id="UP000260457"/>
    </source>
</evidence>
<organism evidence="2 3">
    <name type="scientific">Peribacillus butanolivorans</name>
    <dbReference type="NCBI Taxonomy" id="421767"/>
    <lineage>
        <taxon>Bacteria</taxon>
        <taxon>Bacillati</taxon>
        <taxon>Bacillota</taxon>
        <taxon>Bacilli</taxon>
        <taxon>Bacillales</taxon>
        <taxon>Bacillaceae</taxon>
        <taxon>Peribacillus</taxon>
    </lineage>
</organism>
<name>A0AAX0RQD4_9BACI</name>
<proteinExistence type="predicted"/>
<sequence length="145" mass="17153">MLYNYLYACTGTKHDKSVCVLTNDRISFLENAHLLRIIFTGGKVMTKKNHPYQRYYVKVRPFLKSKREEFQMVGLNAVSEEDIWATLTKNKWKRPQENIHLHELVADIVTFSSNQFMTFQMVEAYKSPNLFEPLSEEELKELLKE</sequence>
<reference evidence="1 4" key="2">
    <citation type="submission" date="2018-07" db="EMBL/GenBank/DDBJ databases">
        <title>The molecular basis for the intramolecular migration of carboxyl group in the catabolism of para-hydroxybenzoate via gentisate.</title>
        <authorList>
            <person name="Zhao H."/>
            <person name="Xu Y."/>
            <person name="Lin S."/>
            <person name="Spain J.C."/>
            <person name="Zhou N.-Y."/>
        </authorList>
    </citation>
    <scope>NUCLEOTIDE SEQUENCE [LARGE SCALE GENOMIC DNA]</scope>
    <source>
        <strain evidence="1 4">PHB-7a</strain>
    </source>
</reference>
<gene>
    <name evidence="2" type="ORF">CN689_25950</name>
    <name evidence="1" type="ORF">DTO10_04205</name>
</gene>
<accession>A0AAX0RQD4</accession>
<evidence type="ECO:0000313" key="2">
    <source>
        <dbReference type="EMBL" id="PEJ25883.1"/>
    </source>
</evidence>
<dbReference type="InterPro" id="IPR025716">
    <property type="entry name" value="Post-transcriptional_regulator"/>
</dbReference>
<dbReference type="AlphaFoldDB" id="A0AAX0RQD4"/>
<dbReference type="Pfam" id="PF13797">
    <property type="entry name" value="Post_transc_reg"/>
    <property type="match status" value="1"/>
</dbReference>
<evidence type="ECO:0000313" key="3">
    <source>
        <dbReference type="Proteomes" id="UP000220106"/>
    </source>
</evidence>
<evidence type="ECO:0008006" key="5">
    <source>
        <dbReference type="Google" id="ProtNLM"/>
    </source>
</evidence>
<dbReference type="EMBL" id="CP030926">
    <property type="protein sequence ID" value="AXN37694.1"/>
    <property type="molecule type" value="Genomic_DNA"/>
</dbReference>
<dbReference type="KEGG" id="pbut:DTO10_04205"/>
<dbReference type="Proteomes" id="UP000220106">
    <property type="component" value="Unassembled WGS sequence"/>
</dbReference>
<dbReference type="Proteomes" id="UP000260457">
    <property type="component" value="Chromosome"/>
</dbReference>
<keyword evidence="4" id="KW-1185">Reference proteome</keyword>